<dbReference type="EMBL" id="KV004014">
    <property type="protein sequence ID" value="KZV35841.1"/>
    <property type="molecule type" value="Genomic_DNA"/>
</dbReference>
<name>A0A2Z7BMR8_9LAMI</name>
<dbReference type="AlphaFoldDB" id="A0A2Z7BMR8"/>
<evidence type="ECO:0000313" key="2">
    <source>
        <dbReference type="Proteomes" id="UP000250235"/>
    </source>
</evidence>
<proteinExistence type="predicted"/>
<keyword evidence="2" id="KW-1185">Reference proteome</keyword>
<reference evidence="1 2" key="1">
    <citation type="journal article" date="2015" name="Proc. Natl. Acad. Sci. U.S.A.">
        <title>The resurrection genome of Boea hygrometrica: A blueprint for survival of dehydration.</title>
        <authorList>
            <person name="Xiao L."/>
            <person name="Yang G."/>
            <person name="Zhang L."/>
            <person name="Yang X."/>
            <person name="Zhao S."/>
            <person name="Ji Z."/>
            <person name="Zhou Q."/>
            <person name="Hu M."/>
            <person name="Wang Y."/>
            <person name="Chen M."/>
            <person name="Xu Y."/>
            <person name="Jin H."/>
            <person name="Xiao X."/>
            <person name="Hu G."/>
            <person name="Bao F."/>
            <person name="Hu Y."/>
            <person name="Wan P."/>
            <person name="Li L."/>
            <person name="Deng X."/>
            <person name="Kuang T."/>
            <person name="Xiang C."/>
            <person name="Zhu J.K."/>
            <person name="Oliver M.J."/>
            <person name="He Y."/>
        </authorList>
    </citation>
    <scope>NUCLEOTIDE SEQUENCE [LARGE SCALE GENOMIC DNA]</scope>
    <source>
        <strain evidence="2">cv. XS01</strain>
    </source>
</reference>
<gene>
    <name evidence="1" type="ORF">F511_30694</name>
</gene>
<accession>A0A2Z7BMR8</accession>
<sequence length="160" mass="18561">MQILCMRHRITTEGSTNKGAKELKHSSKNLQQQWPRGVFTLQSTVAHKSLAAGQPVATSKRRCANLFKRHRIQPDTKYAKPATGISNTTRSLQTTAFWNLTLPNKRYDWFSLNNQLLAQTSFHHKIPKIRRLPELFQMLFQTRNCKPNRDLNHHKSLKSD</sequence>
<organism evidence="1 2">
    <name type="scientific">Dorcoceras hygrometricum</name>
    <dbReference type="NCBI Taxonomy" id="472368"/>
    <lineage>
        <taxon>Eukaryota</taxon>
        <taxon>Viridiplantae</taxon>
        <taxon>Streptophyta</taxon>
        <taxon>Embryophyta</taxon>
        <taxon>Tracheophyta</taxon>
        <taxon>Spermatophyta</taxon>
        <taxon>Magnoliopsida</taxon>
        <taxon>eudicotyledons</taxon>
        <taxon>Gunneridae</taxon>
        <taxon>Pentapetalae</taxon>
        <taxon>asterids</taxon>
        <taxon>lamiids</taxon>
        <taxon>Lamiales</taxon>
        <taxon>Gesneriaceae</taxon>
        <taxon>Didymocarpoideae</taxon>
        <taxon>Trichosporeae</taxon>
        <taxon>Loxocarpinae</taxon>
        <taxon>Dorcoceras</taxon>
    </lineage>
</organism>
<dbReference type="Proteomes" id="UP000250235">
    <property type="component" value="Unassembled WGS sequence"/>
</dbReference>
<evidence type="ECO:0000313" key="1">
    <source>
        <dbReference type="EMBL" id="KZV35841.1"/>
    </source>
</evidence>
<protein>
    <submittedName>
        <fullName evidence="1">Binding</fullName>
    </submittedName>
</protein>